<feature type="domain" description="Rhodopsin" evidence="7">
    <location>
        <begin position="20"/>
        <end position="259"/>
    </location>
</feature>
<keyword evidence="4 6" id="KW-0472">Membrane</keyword>
<name>A0A1L9X174_ASPA1</name>
<evidence type="ECO:0000256" key="2">
    <source>
        <dbReference type="ARBA" id="ARBA00022692"/>
    </source>
</evidence>
<feature type="transmembrane region" description="Helical" evidence="6">
    <location>
        <begin position="114"/>
        <end position="140"/>
    </location>
</feature>
<dbReference type="OMA" id="CMPPLYP"/>
<evidence type="ECO:0000256" key="1">
    <source>
        <dbReference type="ARBA" id="ARBA00004141"/>
    </source>
</evidence>
<evidence type="ECO:0000256" key="6">
    <source>
        <dbReference type="SAM" id="Phobius"/>
    </source>
</evidence>
<evidence type="ECO:0000259" key="7">
    <source>
        <dbReference type="Pfam" id="PF20684"/>
    </source>
</evidence>
<feature type="transmembrane region" description="Helical" evidence="6">
    <location>
        <begin position="160"/>
        <end position="182"/>
    </location>
</feature>
<proteinExistence type="inferred from homology"/>
<dbReference type="PANTHER" id="PTHR33048:SF47">
    <property type="entry name" value="INTEGRAL MEMBRANE PROTEIN-RELATED"/>
    <property type="match status" value="1"/>
</dbReference>
<evidence type="ECO:0000313" key="9">
    <source>
        <dbReference type="Proteomes" id="UP000184546"/>
    </source>
</evidence>
<feature type="transmembrane region" description="Helical" evidence="6">
    <location>
        <begin position="194"/>
        <end position="214"/>
    </location>
</feature>
<dbReference type="GeneID" id="30972245"/>
<gene>
    <name evidence="8" type="ORF">ASPACDRAFT_1886611</name>
</gene>
<evidence type="ECO:0000256" key="5">
    <source>
        <dbReference type="ARBA" id="ARBA00038359"/>
    </source>
</evidence>
<dbReference type="AlphaFoldDB" id="A0A1L9X174"/>
<comment type="subcellular location">
    <subcellularLocation>
        <location evidence="1">Membrane</location>
        <topology evidence="1">Multi-pass membrane protein</topology>
    </subcellularLocation>
</comment>
<sequence length="321" mass="34997">MQVLAFLVSLTGLATIAVVLRLWTRLRLRSAGWDDLLIVVALAANLVLFSCRVVEIHHGLGHPGETLTPDVLQTQLKGLYFSLPFYNLTLLTSKLSALALYTRLFRLRRVLLTSYSLAGLLCVAGTWIVLSAFLFCLPVRDFWSVAPDHAPHCLPKKAVWLSNGAFQVATHVVVLAIPLIVIPKLTLRRRVKAGLFLLFGLGLVVVVISIVQLITVVEILTRGGDLTHKSRTTALLASTEASASILCACMPPLYPLFSRACSRCLRVVHARVGRQGAARHYPQTVSIHLTRPVIENPVFYDGFRVGGGSYTASVEVVGSGV</sequence>
<dbReference type="STRING" id="690307.A0A1L9X174"/>
<protein>
    <recommendedName>
        <fullName evidence="7">Rhodopsin domain-containing protein</fullName>
    </recommendedName>
</protein>
<organism evidence="8 9">
    <name type="scientific">Aspergillus aculeatus (strain ATCC 16872 / CBS 172.66 / WB 5094)</name>
    <dbReference type="NCBI Taxonomy" id="690307"/>
    <lineage>
        <taxon>Eukaryota</taxon>
        <taxon>Fungi</taxon>
        <taxon>Dikarya</taxon>
        <taxon>Ascomycota</taxon>
        <taxon>Pezizomycotina</taxon>
        <taxon>Eurotiomycetes</taxon>
        <taxon>Eurotiomycetidae</taxon>
        <taxon>Eurotiales</taxon>
        <taxon>Aspergillaceae</taxon>
        <taxon>Aspergillus</taxon>
        <taxon>Aspergillus subgen. Circumdati</taxon>
    </lineage>
</organism>
<dbReference type="PANTHER" id="PTHR33048">
    <property type="entry name" value="PTH11-LIKE INTEGRAL MEMBRANE PROTEIN (AFU_ORTHOLOGUE AFUA_5G11245)"/>
    <property type="match status" value="1"/>
</dbReference>
<keyword evidence="3 6" id="KW-1133">Transmembrane helix</keyword>
<dbReference type="GO" id="GO:0016020">
    <property type="term" value="C:membrane"/>
    <property type="evidence" value="ECO:0007669"/>
    <property type="project" value="UniProtKB-SubCell"/>
</dbReference>
<accession>A0A1L9X174</accession>
<dbReference type="Pfam" id="PF20684">
    <property type="entry name" value="Fung_rhodopsin"/>
    <property type="match status" value="1"/>
</dbReference>
<comment type="similarity">
    <text evidence="5">Belongs to the SAT4 family.</text>
</comment>
<keyword evidence="9" id="KW-1185">Reference proteome</keyword>
<evidence type="ECO:0000313" key="8">
    <source>
        <dbReference type="EMBL" id="OJK02272.1"/>
    </source>
</evidence>
<reference evidence="9" key="1">
    <citation type="journal article" date="2017" name="Genome Biol.">
        <title>Comparative genomics reveals high biological diversity and specific adaptations in the industrially and medically important fungal genus Aspergillus.</title>
        <authorList>
            <person name="de Vries R.P."/>
            <person name="Riley R."/>
            <person name="Wiebenga A."/>
            <person name="Aguilar-Osorio G."/>
            <person name="Amillis S."/>
            <person name="Uchima C.A."/>
            <person name="Anderluh G."/>
            <person name="Asadollahi M."/>
            <person name="Askin M."/>
            <person name="Barry K."/>
            <person name="Battaglia E."/>
            <person name="Bayram O."/>
            <person name="Benocci T."/>
            <person name="Braus-Stromeyer S.A."/>
            <person name="Caldana C."/>
            <person name="Canovas D."/>
            <person name="Cerqueira G.C."/>
            <person name="Chen F."/>
            <person name="Chen W."/>
            <person name="Choi C."/>
            <person name="Clum A."/>
            <person name="Dos Santos R.A."/>
            <person name="Damasio A.R."/>
            <person name="Diallinas G."/>
            <person name="Emri T."/>
            <person name="Fekete E."/>
            <person name="Flipphi M."/>
            <person name="Freyberg S."/>
            <person name="Gallo A."/>
            <person name="Gournas C."/>
            <person name="Habgood R."/>
            <person name="Hainaut M."/>
            <person name="Harispe M.L."/>
            <person name="Henrissat B."/>
            <person name="Hilden K.S."/>
            <person name="Hope R."/>
            <person name="Hossain A."/>
            <person name="Karabika E."/>
            <person name="Karaffa L."/>
            <person name="Karanyi Z."/>
            <person name="Krasevec N."/>
            <person name="Kuo A."/>
            <person name="Kusch H."/>
            <person name="LaButti K."/>
            <person name="Lagendijk E.L."/>
            <person name="Lapidus A."/>
            <person name="Levasseur A."/>
            <person name="Lindquist E."/>
            <person name="Lipzen A."/>
            <person name="Logrieco A.F."/>
            <person name="MacCabe A."/>
            <person name="Maekelae M.R."/>
            <person name="Malavazi I."/>
            <person name="Melin P."/>
            <person name="Meyer V."/>
            <person name="Mielnichuk N."/>
            <person name="Miskei M."/>
            <person name="Molnar A.P."/>
            <person name="Mule G."/>
            <person name="Ngan C.Y."/>
            <person name="Orejas M."/>
            <person name="Orosz E."/>
            <person name="Ouedraogo J.P."/>
            <person name="Overkamp K.M."/>
            <person name="Park H.-S."/>
            <person name="Perrone G."/>
            <person name="Piumi F."/>
            <person name="Punt P.J."/>
            <person name="Ram A.F."/>
            <person name="Ramon A."/>
            <person name="Rauscher S."/>
            <person name="Record E."/>
            <person name="Riano-Pachon D.M."/>
            <person name="Robert V."/>
            <person name="Roehrig J."/>
            <person name="Ruller R."/>
            <person name="Salamov A."/>
            <person name="Salih N.S."/>
            <person name="Samson R.A."/>
            <person name="Sandor E."/>
            <person name="Sanguinetti M."/>
            <person name="Schuetze T."/>
            <person name="Sepcic K."/>
            <person name="Shelest E."/>
            <person name="Sherlock G."/>
            <person name="Sophianopoulou V."/>
            <person name="Squina F.M."/>
            <person name="Sun H."/>
            <person name="Susca A."/>
            <person name="Todd R.B."/>
            <person name="Tsang A."/>
            <person name="Unkles S.E."/>
            <person name="van de Wiele N."/>
            <person name="van Rossen-Uffink D."/>
            <person name="Oliveira J.V."/>
            <person name="Vesth T.C."/>
            <person name="Visser J."/>
            <person name="Yu J.-H."/>
            <person name="Zhou M."/>
            <person name="Andersen M.R."/>
            <person name="Archer D.B."/>
            <person name="Baker S.E."/>
            <person name="Benoit I."/>
            <person name="Brakhage A.A."/>
            <person name="Braus G.H."/>
            <person name="Fischer R."/>
            <person name="Frisvad J.C."/>
            <person name="Goldman G.H."/>
            <person name="Houbraken J."/>
            <person name="Oakley B."/>
            <person name="Pocsi I."/>
            <person name="Scazzocchio C."/>
            <person name="Seiboth B."/>
            <person name="vanKuyk P.A."/>
            <person name="Wortman J."/>
            <person name="Dyer P.S."/>
            <person name="Grigoriev I.V."/>
        </authorList>
    </citation>
    <scope>NUCLEOTIDE SEQUENCE [LARGE SCALE GENOMIC DNA]</scope>
    <source>
        <strain evidence="9">ATCC 16872 / CBS 172.66 / WB 5094</strain>
    </source>
</reference>
<dbReference type="Proteomes" id="UP000184546">
    <property type="component" value="Unassembled WGS sequence"/>
</dbReference>
<dbReference type="VEuPathDB" id="FungiDB:ASPACDRAFT_1886611"/>
<evidence type="ECO:0000256" key="3">
    <source>
        <dbReference type="ARBA" id="ARBA00022989"/>
    </source>
</evidence>
<keyword evidence="2 6" id="KW-0812">Transmembrane</keyword>
<dbReference type="InterPro" id="IPR049326">
    <property type="entry name" value="Rhodopsin_dom_fungi"/>
</dbReference>
<dbReference type="RefSeq" id="XP_020058611.1">
    <property type="nucleotide sequence ID" value="XM_020198431.1"/>
</dbReference>
<feature type="transmembrane region" description="Helical" evidence="6">
    <location>
        <begin position="80"/>
        <end position="102"/>
    </location>
</feature>
<dbReference type="InterPro" id="IPR052337">
    <property type="entry name" value="SAT4-like"/>
</dbReference>
<dbReference type="EMBL" id="KV878973">
    <property type="protein sequence ID" value="OJK02272.1"/>
    <property type="molecule type" value="Genomic_DNA"/>
</dbReference>
<dbReference type="OrthoDB" id="4509572at2759"/>
<evidence type="ECO:0000256" key="4">
    <source>
        <dbReference type="ARBA" id="ARBA00023136"/>
    </source>
</evidence>
<feature type="transmembrane region" description="Helical" evidence="6">
    <location>
        <begin position="36"/>
        <end position="60"/>
    </location>
</feature>
<feature type="transmembrane region" description="Helical" evidence="6">
    <location>
        <begin position="6"/>
        <end position="24"/>
    </location>
</feature>